<name>D1A6K0_THECD</name>
<evidence type="ECO:0000256" key="2">
    <source>
        <dbReference type="ARBA" id="ARBA00022525"/>
    </source>
</evidence>
<dbReference type="HOGENOM" id="CLU_027852_0_0_11"/>
<dbReference type="PANTHER" id="PTHR11475">
    <property type="entry name" value="OXIDASE/PEROXIDASE"/>
    <property type="match status" value="1"/>
</dbReference>
<dbReference type="GO" id="GO:0004601">
    <property type="term" value="F:peroxidase activity"/>
    <property type="evidence" value="ECO:0007669"/>
    <property type="project" value="UniProtKB-KW"/>
</dbReference>
<keyword evidence="5" id="KW-1185">Reference proteome</keyword>
<keyword evidence="4" id="KW-0575">Peroxidase</keyword>
<dbReference type="PANTHER" id="PTHR11475:SF4">
    <property type="entry name" value="CHORION PEROXIDASE"/>
    <property type="match status" value="1"/>
</dbReference>
<dbReference type="GO" id="GO:0020037">
    <property type="term" value="F:heme binding"/>
    <property type="evidence" value="ECO:0007669"/>
    <property type="project" value="InterPro"/>
</dbReference>
<evidence type="ECO:0000256" key="3">
    <source>
        <dbReference type="ARBA" id="ARBA00023180"/>
    </source>
</evidence>
<dbReference type="eggNOG" id="ENOG502Z7JE">
    <property type="taxonomic scope" value="Bacteria"/>
</dbReference>
<dbReference type="Proteomes" id="UP000001918">
    <property type="component" value="Chromosome"/>
</dbReference>
<organism evidence="4 5">
    <name type="scientific">Thermomonospora curvata (strain ATCC 19995 / DSM 43183 / JCM 3096 / KCTC 9072 / NBRC 15933 / NCIMB 10081 / Henssen B9)</name>
    <dbReference type="NCBI Taxonomy" id="471852"/>
    <lineage>
        <taxon>Bacteria</taxon>
        <taxon>Bacillati</taxon>
        <taxon>Actinomycetota</taxon>
        <taxon>Actinomycetes</taxon>
        <taxon>Streptosporangiales</taxon>
        <taxon>Thermomonosporaceae</taxon>
        <taxon>Thermomonospora</taxon>
    </lineage>
</organism>
<keyword evidence="4" id="KW-0560">Oxidoreductase</keyword>
<dbReference type="OrthoDB" id="105077at2"/>
<dbReference type="InterPro" id="IPR037120">
    <property type="entry name" value="Haem_peroxidase_sf_animal"/>
</dbReference>
<dbReference type="AlphaFoldDB" id="D1A6K0"/>
<dbReference type="GO" id="GO:0005576">
    <property type="term" value="C:extracellular region"/>
    <property type="evidence" value="ECO:0007669"/>
    <property type="project" value="UniProtKB-SubCell"/>
</dbReference>
<dbReference type="InterPro" id="IPR010255">
    <property type="entry name" value="Haem_peroxidase_sf"/>
</dbReference>
<dbReference type="PeroxiBase" id="7779">
    <property type="entry name" value="TcurPxc01"/>
</dbReference>
<protein>
    <submittedName>
        <fullName evidence="4">Myeloperoxidase thyroid peroxidase cyclooxygenase catalytic subunit</fullName>
    </submittedName>
</protein>
<dbReference type="CDD" id="cd09819">
    <property type="entry name" value="An_peroxidase_bacterial_1"/>
    <property type="match status" value="1"/>
</dbReference>
<dbReference type="STRING" id="471852.Tcur_0885"/>
<keyword evidence="2" id="KW-0964">Secreted</keyword>
<dbReference type="Pfam" id="PF03098">
    <property type="entry name" value="An_peroxidase"/>
    <property type="match status" value="1"/>
</dbReference>
<keyword evidence="3" id="KW-0325">Glycoprotein</keyword>
<reference evidence="4 5" key="1">
    <citation type="journal article" date="2011" name="Stand. Genomic Sci.">
        <title>Complete genome sequence of Thermomonospora curvata type strain (B9).</title>
        <authorList>
            <person name="Chertkov O."/>
            <person name="Sikorski J."/>
            <person name="Nolan M."/>
            <person name="Lapidus A."/>
            <person name="Lucas S."/>
            <person name="Del Rio T.G."/>
            <person name="Tice H."/>
            <person name="Cheng J.F."/>
            <person name="Goodwin L."/>
            <person name="Pitluck S."/>
            <person name="Liolios K."/>
            <person name="Ivanova N."/>
            <person name="Mavromatis K."/>
            <person name="Mikhailova N."/>
            <person name="Ovchinnikova G."/>
            <person name="Pati A."/>
            <person name="Chen A."/>
            <person name="Palaniappan K."/>
            <person name="Djao O.D."/>
            <person name="Land M."/>
            <person name="Hauser L."/>
            <person name="Chang Y.J."/>
            <person name="Jeffries C.D."/>
            <person name="Brettin T."/>
            <person name="Han C."/>
            <person name="Detter J.C."/>
            <person name="Rohde M."/>
            <person name="Goker M."/>
            <person name="Woyke T."/>
            <person name="Bristow J."/>
            <person name="Eisen J.A."/>
            <person name="Markowitz V."/>
            <person name="Hugenholtz P."/>
            <person name="Klenk H.P."/>
            <person name="Kyrpides N.C."/>
        </authorList>
    </citation>
    <scope>NUCLEOTIDE SEQUENCE [LARGE SCALE GENOMIC DNA]</scope>
    <source>
        <strain evidence="5">ATCC 19995 / DSM 43183 / JCM 3096 / KCTC 9072 / NBRC 15933 / NCIMB 10081 / Henssen B9</strain>
    </source>
</reference>
<evidence type="ECO:0000313" key="4">
    <source>
        <dbReference type="EMBL" id="ACY96475.1"/>
    </source>
</evidence>
<sequence length="500" mass="55989">MTTAITRQPEQREADIAGYGDALQQPARAGRSHAHLVRGLAGVPRSTLYEGRFGRMFRNLPPFVPGDDQIAAIAAAMVEQDPANPARDNEAIPAGYTYLGQFIDHDLTFDPQSSLERENDPDALTNFRSPGFDLDSVYGRGPIDQPYLYDERRPAGRFLIGEHDDVLDLPRNVQQTAIIGDPRNDENIFVSQLHLTMMLFHNRVLERLADFPEAAPRAGEDAFTAAQRVVRWHYQWMVVHDFLRRIVGGETLGEVLRREPLVPGGRPVEQVRLRFFHWRERPFMPVEFSVAAYRFGHSMVRARYRLNSTVPALPIFTSDPVETDPLGHFGGFRALPAGWQVEWRRFFDIDKETDQPPQLSRRIDTKVAPPLNELPPEEAPGMASLIRRNLTRGARLGLPSGQDVARAMGADPLTDAELALPQKGPAPLWYYVLREAELRADGRHLGPVGGRIVAEVFCGLLAADPTSYLSCDPGWRPFLPSAVPDDFTMADLIKFTGFGI</sequence>
<dbReference type="PROSITE" id="PS50292">
    <property type="entry name" value="PEROXIDASE_3"/>
    <property type="match status" value="1"/>
</dbReference>
<dbReference type="SUPFAM" id="SSF48113">
    <property type="entry name" value="Heme-dependent peroxidases"/>
    <property type="match status" value="1"/>
</dbReference>
<comment type="subcellular location">
    <subcellularLocation>
        <location evidence="1">Secreted</location>
    </subcellularLocation>
</comment>
<dbReference type="GO" id="GO:0006979">
    <property type="term" value="P:response to oxidative stress"/>
    <property type="evidence" value="ECO:0007669"/>
    <property type="project" value="InterPro"/>
</dbReference>
<dbReference type="RefSeq" id="WP_012851259.1">
    <property type="nucleotide sequence ID" value="NC_013510.1"/>
</dbReference>
<evidence type="ECO:0000256" key="1">
    <source>
        <dbReference type="ARBA" id="ARBA00004613"/>
    </source>
</evidence>
<dbReference type="Gene3D" id="1.10.640.10">
    <property type="entry name" value="Haem peroxidase domain superfamily, animal type"/>
    <property type="match status" value="1"/>
</dbReference>
<accession>D1A6K0</accession>
<dbReference type="EMBL" id="CP001738">
    <property type="protein sequence ID" value="ACY96475.1"/>
    <property type="molecule type" value="Genomic_DNA"/>
</dbReference>
<dbReference type="InterPro" id="IPR019791">
    <property type="entry name" value="Haem_peroxidase_animal"/>
</dbReference>
<gene>
    <name evidence="4" type="ordered locus">Tcur_0885</name>
</gene>
<evidence type="ECO:0000313" key="5">
    <source>
        <dbReference type="Proteomes" id="UP000001918"/>
    </source>
</evidence>
<dbReference type="KEGG" id="tcu:Tcur_0885"/>
<proteinExistence type="predicted"/>